<dbReference type="Proteomes" id="UP000789570">
    <property type="component" value="Unassembled WGS sequence"/>
</dbReference>
<keyword evidence="3" id="KW-1185">Reference proteome</keyword>
<comment type="caution">
    <text evidence="2">The sequence shown here is derived from an EMBL/GenBank/DDBJ whole genome shotgun (WGS) entry which is preliminary data.</text>
</comment>
<feature type="non-terminal residue" evidence="2">
    <location>
        <position position="1"/>
    </location>
</feature>
<dbReference type="Gene3D" id="2.60.270.20">
    <property type="entry name" value="Cytolysin/lectin"/>
    <property type="match status" value="2"/>
</dbReference>
<evidence type="ECO:0000313" key="2">
    <source>
        <dbReference type="EMBL" id="CAG8572065.1"/>
    </source>
</evidence>
<protein>
    <submittedName>
        <fullName evidence="2">17591_t:CDS:1</fullName>
    </submittedName>
</protein>
<name>A0A9N9BKL6_9GLOM</name>
<evidence type="ECO:0000313" key="3">
    <source>
        <dbReference type="Proteomes" id="UP000789570"/>
    </source>
</evidence>
<dbReference type="OrthoDB" id="2304600at2759"/>
<sequence>KSCDYYQKPFPQVTLEYPEVYIESGTSNYGLPMNQLTNDKGLVWGARKTAGFTGGTVGVIVYHLKDRRVRANQALYERMYHDLPHEGDNNIHRGILNSDLLYSGSMGNSGTPTIEIEILNYRTISTASSSAYVSEKKEPIPTNPSTTTTSAKPKITTETTNRLSQEMKVIIGTISGIACVAILSTIGIIKQIQVKEQNVPTHDEVAAFETYLSIDLGAPLVLKLKFLVRKTVSSSPSAGYDDVV</sequence>
<proteinExistence type="predicted"/>
<dbReference type="EMBL" id="CAJVPQ010001836">
    <property type="protein sequence ID" value="CAG8572065.1"/>
    <property type="molecule type" value="Genomic_DNA"/>
</dbReference>
<dbReference type="AlphaFoldDB" id="A0A9N9BKL6"/>
<keyword evidence="1" id="KW-0812">Transmembrane</keyword>
<keyword evidence="1" id="KW-0472">Membrane</keyword>
<feature type="transmembrane region" description="Helical" evidence="1">
    <location>
        <begin position="169"/>
        <end position="189"/>
    </location>
</feature>
<dbReference type="SUPFAM" id="SSF63724">
    <property type="entry name" value="Cytolysin/lectin"/>
    <property type="match status" value="1"/>
</dbReference>
<keyword evidence="1" id="KW-1133">Transmembrane helix</keyword>
<dbReference type="InterPro" id="IPR015926">
    <property type="entry name" value="Cytolysin/lectin"/>
</dbReference>
<gene>
    <name evidence="2" type="ORF">FCALED_LOCUS7147</name>
</gene>
<accession>A0A9N9BKL6</accession>
<organism evidence="2 3">
    <name type="scientific">Funneliformis caledonium</name>
    <dbReference type="NCBI Taxonomy" id="1117310"/>
    <lineage>
        <taxon>Eukaryota</taxon>
        <taxon>Fungi</taxon>
        <taxon>Fungi incertae sedis</taxon>
        <taxon>Mucoromycota</taxon>
        <taxon>Glomeromycotina</taxon>
        <taxon>Glomeromycetes</taxon>
        <taxon>Glomerales</taxon>
        <taxon>Glomeraceae</taxon>
        <taxon>Funneliformis</taxon>
    </lineage>
</organism>
<evidence type="ECO:0000256" key="1">
    <source>
        <dbReference type="SAM" id="Phobius"/>
    </source>
</evidence>
<reference evidence="2" key="1">
    <citation type="submission" date="2021-06" db="EMBL/GenBank/DDBJ databases">
        <authorList>
            <person name="Kallberg Y."/>
            <person name="Tangrot J."/>
            <person name="Rosling A."/>
        </authorList>
    </citation>
    <scope>NUCLEOTIDE SEQUENCE</scope>
    <source>
        <strain evidence="2">UK204</strain>
    </source>
</reference>